<reference evidence="8 9" key="1">
    <citation type="submission" date="2019-02" db="EMBL/GenBank/DDBJ databases">
        <title>Deep-cultivation of Planctomycetes and their phenomic and genomic characterization uncovers novel biology.</title>
        <authorList>
            <person name="Wiegand S."/>
            <person name="Jogler M."/>
            <person name="Boedeker C."/>
            <person name="Pinto D."/>
            <person name="Vollmers J."/>
            <person name="Rivas-Marin E."/>
            <person name="Kohn T."/>
            <person name="Peeters S.H."/>
            <person name="Heuer A."/>
            <person name="Rast P."/>
            <person name="Oberbeckmann S."/>
            <person name="Bunk B."/>
            <person name="Jeske O."/>
            <person name="Meyerdierks A."/>
            <person name="Storesund J.E."/>
            <person name="Kallscheuer N."/>
            <person name="Luecker S."/>
            <person name="Lage O.M."/>
            <person name="Pohl T."/>
            <person name="Merkel B.J."/>
            <person name="Hornburger P."/>
            <person name="Mueller R.-W."/>
            <person name="Bruemmer F."/>
            <person name="Labrenz M."/>
            <person name="Spormann A.M."/>
            <person name="Op Den Camp H."/>
            <person name="Overmann J."/>
            <person name="Amann R."/>
            <person name="Jetten M.S.M."/>
            <person name="Mascher T."/>
            <person name="Medema M.H."/>
            <person name="Devos D.P."/>
            <person name="Kaster A.-K."/>
            <person name="Ovreas L."/>
            <person name="Rohde M."/>
            <person name="Galperin M.Y."/>
            <person name="Jogler C."/>
        </authorList>
    </citation>
    <scope>NUCLEOTIDE SEQUENCE [LARGE SCALE GENOMIC DNA]</scope>
    <source>
        <strain evidence="8 9">Poly59</strain>
    </source>
</reference>
<sequence>MHEFPSNALSSQDSLATSADGDVAGVVSNDRVERIKESIHHATHYLPSQGPISIFVHHNTLHSFEELPFEDAVLVGGSMYHCEPYLSEARYRDALSRGRICIDDVCDVLLTDLGDEADDLIATFGTRYTLRLSMLQMPPHAVPDAELTWLLAESDLLRKFNDSVSTRDIEQVVASTRSWVLRHRAGNDTKSRPPNAAPTTPLSSEDAAMLQSLLAKFRDHNIEFWSPAKWTAFVLELLWTVCHRGVEQAGLATPSMPKQLRHRDLLLAATGIDTDQPVHETLIRFCGCFLDQGFAGLSLPEREQGFAVSFAKLFLQPFSMMPTWMKPIRDELRAIANGQWDAHDSIAQSIEMLGIDEAEQDEYIGETLLAMRGWAGMIWQMETAAPFFPKPAPAGSLDEYLAIHLILERHAIADAGKRLYGTEDLREIHTHASAKASATPIASVEQRTYTVFQLAQTGGWMPAQLLTTSSPQWQRLISEIEAFSELDRRRILHLAYEKHYRTEALDALAIHGKRVAARAKTEAKSPPAYQAIFCIDDREESIRRHLEEVDPQCETSSAAGFYAVAMYYQGADHANYRPLCPNVITPQHYVREEPLFSSVEDNEKRAQRRRRIGTVTHQVHASSRTMLGGWITGIFGALATFPLVARILAPRLTAQIRELVGSLTRPPATELHIERITEEPGQDFDALGYSLPEMATIVVRILQDIGMVENFPPITVFFGHGSSSLNNPHESAYNCGACSGGRGGPNARAFCMMANDSRVRAIVAQRGINLTDDVRFVGAYHNTCSDAVQYYDLDLLPRSHRNLFRRIEASVDEARARNAHERSRRFESAPLDMTPKLALEHVEQRSEDLSQARPEYNHATSAMVLVGRREWSQGLFLDRRSFLTSYDPAIDDDDATILARILAAAIPVCAGIGLEYYFSTVDNEGYGCGSKLPHNISSMLGVMTGASSDLRPGLSQQMIEIHEPMRMLFVIETTPQKMLSIMKNNETINRLVTGRWVQLAVFDGETSAIKVFNDGRFQTYVPTTDTLPVASSSMDWYGNRREHRSFASIGAAFATEPSNDLESNRGGK</sequence>
<evidence type="ECO:0000256" key="1">
    <source>
        <dbReference type="ARBA" id="ARBA00022448"/>
    </source>
</evidence>
<dbReference type="InterPro" id="IPR018752">
    <property type="entry name" value="DabA"/>
</dbReference>
<comment type="caution">
    <text evidence="8">The sequence shown here is derived from an EMBL/GenBank/DDBJ whole genome shotgun (WGS) entry which is preliminary data.</text>
</comment>
<dbReference type="OrthoDB" id="9805101at2"/>
<comment type="cofactor">
    <cofactor evidence="6">
        <name>Zn(2+)</name>
        <dbReference type="ChEBI" id="CHEBI:29105"/>
    </cofactor>
</comment>
<dbReference type="PANTHER" id="PTHR38344">
    <property type="entry name" value="UPF0753 PROTEIN AQ_863"/>
    <property type="match status" value="1"/>
</dbReference>
<comment type="subcellular location">
    <subcellularLocation>
        <location evidence="6">Cell membrane</location>
        <topology evidence="6">Peripheral membrane protein</topology>
    </subcellularLocation>
</comment>
<organism evidence="8 9">
    <name type="scientific">Rubripirellula reticaptiva</name>
    <dbReference type="NCBI Taxonomy" id="2528013"/>
    <lineage>
        <taxon>Bacteria</taxon>
        <taxon>Pseudomonadati</taxon>
        <taxon>Planctomycetota</taxon>
        <taxon>Planctomycetia</taxon>
        <taxon>Pirellulales</taxon>
        <taxon>Pirellulaceae</taxon>
        <taxon>Rubripirellula</taxon>
    </lineage>
</organism>
<feature type="binding site" evidence="6">
    <location>
        <position position="534"/>
    </location>
    <ligand>
        <name>Zn(2+)</name>
        <dbReference type="ChEBI" id="CHEBI:29105"/>
    </ligand>
</feature>
<evidence type="ECO:0000256" key="2">
    <source>
        <dbReference type="ARBA" id="ARBA00022475"/>
    </source>
</evidence>
<accession>A0A5C6ETW1</accession>
<keyword evidence="1 6" id="KW-0813">Transport</keyword>
<evidence type="ECO:0000256" key="6">
    <source>
        <dbReference type="HAMAP-Rule" id="MF_01871"/>
    </source>
</evidence>
<feature type="binding site" evidence="6">
    <location>
        <position position="536"/>
    </location>
    <ligand>
        <name>Zn(2+)</name>
        <dbReference type="ChEBI" id="CHEBI:29105"/>
    </ligand>
</feature>
<evidence type="ECO:0000313" key="8">
    <source>
        <dbReference type="EMBL" id="TWU51824.1"/>
    </source>
</evidence>
<comment type="function">
    <text evidence="6">Part of an energy-coupled inorganic carbon pump.</text>
</comment>
<dbReference type="HAMAP" id="MF_01871">
    <property type="entry name" value="DabA"/>
    <property type="match status" value="1"/>
</dbReference>
<comment type="subunit">
    <text evidence="6">Forms a complex with DabB.</text>
</comment>
<gene>
    <name evidence="6" type="primary">dabA</name>
    <name evidence="8" type="ORF">Poly59_34190</name>
</gene>
<name>A0A5C6ETW1_9BACT</name>
<dbReference type="GO" id="GO:0008270">
    <property type="term" value="F:zinc ion binding"/>
    <property type="evidence" value="ECO:0007669"/>
    <property type="project" value="UniProtKB-UniRule"/>
</dbReference>
<evidence type="ECO:0000256" key="4">
    <source>
        <dbReference type="ARBA" id="ARBA00022833"/>
    </source>
</evidence>
<evidence type="ECO:0000256" key="3">
    <source>
        <dbReference type="ARBA" id="ARBA00022723"/>
    </source>
</evidence>
<keyword evidence="2 6" id="KW-1003">Cell membrane</keyword>
<keyword evidence="3 6" id="KW-0479">Metal-binding</keyword>
<protein>
    <recommendedName>
        <fullName evidence="6">Probable inorganic carbon transporter subunit DabA</fullName>
    </recommendedName>
</protein>
<dbReference type="Pfam" id="PF10070">
    <property type="entry name" value="DabA"/>
    <property type="match status" value="1"/>
</dbReference>
<evidence type="ECO:0000256" key="5">
    <source>
        <dbReference type="ARBA" id="ARBA00023136"/>
    </source>
</evidence>
<proteinExistence type="inferred from homology"/>
<dbReference type="RefSeq" id="WP_146535097.1">
    <property type="nucleotide sequence ID" value="NZ_SJPX01000003.1"/>
</dbReference>
<keyword evidence="4 6" id="KW-0862">Zinc</keyword>
<feature type="binding site" evidence="6">
    <location>
        <position position="720"/>
    </location>
    <ligand>
        <name>Zn(2+)</name>
        <dbReference type="ChEBI" id="CHEBI:29105"/>
    </ligand>
</feature>
<dbReference type="EMBL" id="SJPX01000003">
    <property type="protein sequence ID" value="TWU51824.1"/>
    <property type="molecule type" value="Genomic_DNA"/>
</dbReference>
<comment type="similarity">
    <text evidence="6">Belongs to the inorganic carbon transporter (TC 9.A.2) DabA family.</text>
</comment>
<feature type="binding site" evidence="6">
    <location>
        <position position="735"/>
    </location>
    <ligand>
        <name>Zn(2+)</name>
        <dbReference type="ChEBI" id="CHEBI:29105"/>
    </ligand>
</feature>
<evidence type="ECO:0000313" key="9">
    <source>
        <dbReference type="Proteomes" id="UP000317977"/>
    </source>
</evidence>
<dbReference type="GO" id="GO:0005886">
    <property type="term" value="C:plasma membrane"/>
    <property type="evidence" value="ECO:0007669"/>
    <property type="project" value="UniProtKB-SubCell"/>
</dbReference>
<keyword evidence="9" id="KW-1185">Reference proteome</keyword>
<keyword evidence="5 6" id="KW-0472">Membrane</keyword>
<dbReference type="AlphaFoldDB" id="A0A5C6ETW1"/>
<dbReference type="Proteomes" id="UP000317977">
    <property type="component" value="Unassembled WGS sequence"/>
</dbReference>
<dbReference type="PANTHER" id="PTHR38344:SF1">
    <property type="entry name" value="INORGANIC CARBON TRANSPORTER SUBUNIT DABA-RELATED"/>
    <property type="match status" value="1"/>
</dbReference>
<evidence type="ECO:0000256" key="7">
    <source>
        <dbReference type="SAM" id="MobiDB-lite"/>
    </source>
</evidence>
<feature type="region of interest" description="Disordered" evidence="7">
    <location>
        <begin position="184"/>
        <end position="203"/>
    </location>
</feature>